<reference evidence="10" key="1">
    <citation type="submission" date="2020-12" db="EMBL/GenBank/DDBJ databases">
        <title>Bacterial taxonomy.</title>
        <authorList>
            <person name="Pan X."/>
        </authorList>
    </citation>
    <scope>NUCLEOTIDE SEQUENCE</scope>
    <source>
        <strain evidence="10">B2012</strain>
    </source>
</reference>
<dbReference type="Proteomes" id="UP000609531">
    <property type="component" value="Unassembled WGS sequence"/>
</dbReference>
<comment type="similarity">
    <text evidence="4">Belongs to the methyl-accepting chemotaxis (MCP) protein family.</text>
</comment>
<protein>
    <submittedName>
        <fullName evidence="10">HAMP domain-containing protein</fullName>
    </submittedName>
</protein>
<dbReference type="SUPFAM" id="SSF58104">
    <property type="entry name" value="Methyl-accepting chemotaxis protein (MCP) signaling domain"/>
    <property type="match status" value="1"/>
</dbReference>
<keyword evidence="6" id="KW-1133">Transmembrane helix</keyword>
<dbReference type="GO" id="GO:0007165">
    <property type="term" value="P:signal transduction"/>
    <property type="evidence" value="ECO:0007669"/>
    <property type="project" value="UniProtKB-KW"/>
</dbReference>
<dbReference type="SMART" id="SM00283">
    <property type="entry name" value="MA"/>
    <property type="match status" value="1"/>
</dbReference>
<dbReference type="PROSITE" id="PS50885">
    <property type="entry name" value="HAMP"/>
    <property type="match status" value="1"/>
</dbReference>
<dbReference type="EMBL" id="JAEKJA010000003">
    <property type="protein sequence ID" value="MBJ3775283.1"/>
    <property type="molecule type" value="Genomic_DNA"/>
</dbReference>
<organism evidence="10 11">
    <name type="scientific">Acuticoccus mangrovi</name>
    <dbReference type="NCBI Taxonomy" id="2796142"/>
    <lineage>
        <taxon>Bacteria</taxon>
        <taxon>Pseudomonadati</taxon>
        <taxon>Pseudomonadota</taxon>
        <taxon>Alphaproteobacteria</taxon>
        <taxon>Hyphomicrobiales</taxon>
        <taxon>Amorphaceae</taxon>
        <taxon>Acuticoccus</taxon>
    </lineage>
</organism>
<feature type="domain" description="HAMP" evidence="9">
    <location>
        <begin position="210"/>
        <end position="263"/>
    </location>
</feature>
<feature type="domain" description="T-SNARE coiled-coil homology" evidence="8">
    <location>
        <begin position="455"/>
        <end position="517"/>
    </location>
</feature>
<evidence type="ECO:0000313" key="10">
    <source>
        <dbReference type="EMBL" id="MBJ3775283.1"/>
    </source>
</evidence>
<dbReference type="PROSITE" id="PS50111">
    <property type="entry name" value="CHEMOTAXIS_TRANSDUC_2"/>
    <property type="match status" value="1"/>
</dbReference>
<dbReference type="PROSITE" id="PS50192">
    <property type="entry name" value="T_SNARE"/>
    <property type="match status" value="1"/>
</dbReference>
<keyword evidence="3 5" id="KW-0807">Transducer</keyword>
<dbReference type="Pfam" id="PF00672">
    <property type="entry name" value="HAMP"/>
    <property type="match status" value="1"/>
</dbReference>
<dbReference type="GO" id="GO:0005886">
    <property type="term" value="C:plasma membrane"/>
    <property type="evidence" value="ECO:0007669"/>
    <property type="project" value="UniProtKB-SubCell"/>
</dbReference>
<dbReference type="InterPro" id="IPR004089">
    <property type="entry name" value="MCPsignal_dom"/>
</dbReference>
<feature type="domain" description="Methyl-accepting transducer" evidence="7">
    <location>
        <begin position="310"/>
        <end position="539"/>
    </location>
</feature>
<dbReference type="InterPro" id="IPR004090">
    <property type="entry name" value="Chemotax_Me-accpt_rcpt"/>
</dbReference>
<dbReference type="RefSeq" id="WP_198881157.1">
    <property type="nucleotide sequence ID" value="NZ_JAEKJA010000003.1"/>
</dbReference>
<dbReference type="GO" id="GO:0004888">
    <property type="term" value="F:transmembrane signaling receptor activity"/>
    <property type="evidence" value="ECO:0007669"/>
    <property type="project" value="InterPro"/>
</dbReference>
<sequence>MMANLSIYRKVLIAFGAILSVTVVAAGLIFFQSLRLQRDVVTADAITGRAAAFEKYRSALQDAHKTVLRLLNSSDIEYLGVLSDHLAAIDRERDDVLAQSEDGSSAHATAQEIAALVERWRRQVVERQIADTEDPYTVDIARLREESVQNRSLWDKIDSAFSRQRAANVAALHNAQQRQAGNLILLEVISLGSSLMVVIFCVMMAMMVRGSVVLPLRRLTDVTEKLRDHEWSVEITGVSRQDEIGDMSRALEVFREAGIENEQISARQVAEAEEKARQAQRVSEAVAEFRGQSSDLLRALADAGFSLGNAAHSLEGVAGDSFDYTQSVSSAAEATGSSVQSVAAAIEEMSMSIRDISTQLQNVARLTRLATEASAQADRKVSGLQTRSEQIHEVIDLINGIAGQINLLALNATIESARAGEAGKGFAVVAQQVKQLADQTGKATEDISRVIGQVSGDVSEVVQAIRTIDNAIGEVNTNSAAVSASVEEQSTALDEISRNVSIVSNQTRTVAGNVKGVESKVGETRSVAGNVSSLSDSLKESSERLGATIERFIGTVANDRRPTVRSA</sequence>
<evidence type="ECO:0000256" key="1">
    <source>
        <dbReference type="ARBA" id="ARBA00004429"/>
    </source>
</evidence>
<keyword evidence="6" id="KW-0472">Membrane</keyword>
<name>A0A934IMU5_9HYPH</name>
<feature type="transmembrane region" description="Helical" evidence="6">
    <location>
        <begin position="183"/>
        <end position="208"/>
    </location>
</feature>
<comment type="subcellular location">
    <subcellularLocation>
        <location evidence="1">Cell inner membrane</location>
        <topology evidence="1">Multi-pass membrane protein</topology>
    </subcellularLocation>
</comment>
<comment type="caution">
    <text evidence="10">The sequence shown here is derived from an EMBL/GenBank/DDBJ whole genome shotgun (WGS) entry which is preliminary data.</text>
</comment>
<keyword evidence="2" id="KW-1003">Cell membrane</keyword>
<evidence type="ECO:0000256" key="2">
    <source>
        <dbReference type="ARBA" id="ARBA00022519"/>
    </source>
</evidence>
<evidence type="ECO:0000256" key="3">
    <source>
        <dbReference type="ARBA" id="ARBA00023224"/>
    </source>
</evidence>
<evidence type="ECO:0000313" key="11">
    <source>
        <dbReference type="Proteomes" id="UP000609531"/>
    </source>
</evidence>
<evidence type="ECO:0000259" key="8">
    <source>
        <dbReference type="PROSITE" id="PS50192"/>
    </source>
</evidence>
<dbReference type="AlphaFoldDB" id="A0A934IMU5"/>
<proteinExistence type="inferred from homology"/>
<keyword evidence="6" id="KW-0812">Transmembrane</keyword>
<keyword evidence="11" id="KW-1185">Reference proteome</keyword>
<dbReference type="PANTHER" id="PTHR32089:SF112">
    <property type="entry name" value="LYSOZYME-LIKE PROTEIN-RELATED"/>
    <property type="match status" value="1"/>
</dbReference>
<dbReference type="PANTHER" id="PTHR32089">
    <property type="entry name" value="METHYL-ACCEPTING CHEMOTAXIS PROTEIN MCPB"/>
    <property type="match status" value="1"/>
</dbReference>
<feature type="transmembrane region" description="Helical" evidence="6">
    <location>
        <begin position="12"/>
        <end position="31"/>
    </location>
</feature>
<evidence type="ECO:0000259" key="7">
    <source>
        <dbReference type="PROSITE" id="PS50111"/>
    </source>
</evidence>
<dbReference type="SMART" id="SM00304">
    <property type="entry name" value="HAMP"/>
    <property type="match status" value="1"/>
</dbReference>
<dbReference type="InterPro" id="IPR003660">
    <property type="entry name" value="HAMP_dom"/>
</dbReference>
<dbReference type="GO" id="GO:0006935">
    <property type="term" value="P:chemotaxis"/>
    <property type="evidence" value="ECO:0007669"/>
    <property type="project" value="InterPro"/>
</dbReference>
<gene>
    <name evidence="10" type="ORF">JCR33_06265</name>
</gene>
<evidence type="ECO:0000256" key="6">
    <source>
        <dbReference type="SAM" id="Phobius"/>
    </source>
</evidence>
<dbReference type="Gene3D" id="6.10.340.10">
    <property type="match status" value="1"/>
</dbReference>
<dbReference type="Pfam" id="PF00015">
    <property type="entry name" value="MCPsignal"/>
    <property type="match status" value="1"/>
</dbReference>
<evidence type="ECO:0000256" key="5">
    <source>
        <dbReference type="PROSITE-ProRule" id="PRU00284"/>
    </source>
</evidence>
<dbReference type="Gene3D" id="1.10.287.950">
    <property type="entry name" value="Methyl-accepting chemotaxis protein"/>
    <property type="match status" value="1"/>
</dbReference>
<evidence type="ECO:0000256" key="4">
    <source>
        <dbReference type="ARBA" id="ARBA00029447"/>
    </source>
</evidence>
<evidence type="ECO:0000259" key="9">
    <source>
        <dbReference type="PROSITE" id="PS50885"/>
    </source>
</evidence>
<dbReference type="InterPro" id="IPR000727">
    <property type="entry name" value="T_SNARE_dom"/>
</dbReference>
<dbReference type="CDD" id="cd06225">
    <property type="entry name" value="HAMP"/>
    <property type="match status" value="1"/>
</dbReference>
<dbReference type="PRINTS" id="PR00260">
    <property type="entry name" value="CHEMTRNSDUCR"/>
</dbReference>
<keyword evidence="2" id="KW-0997">Cell inner membrane</keyword>
<accession>A0A934IMU5</accession>